<feature type="transmembrane region" description="Helical" evidence="2">
    <location>
        <begin position="52"/>
        <end position="68"/>
    </location>
</feature>
<feature type="transmembrane region" description="Helical" evidence="2">
    <location>
        <begin position="127"/>
        <end position="149"/>
    </location>
</feature>
<proteinExistence type="predicted"/>
<feature type="transmembrane region" description="Helical" evidence="2">
    <location>
        <begin position="80"/>
        <end position="100"/>
    </location>
</feature>
<organism evidence="3 4">
    <name type="scientific">Terrabacter lapilli</name>
    <dbReference type="NCBI Taxonomy" id="436231"/>
    <lineage>
        <taxon>Bacteria</taxon>
        <taxon>Bacillati</taxon>
        <taxon>Actinomycetota</taxon>
        <taxon>Actinomycetes</taxon>
        <taxon>Micrococcales</taxon>
        <taxon>Intrasporangiaceae</taxon>
        <taxon>Terrabacter</taxon>
    </lineage>
</organism>
<keyword evidence="2" id="KW-0812">Transmembrane</keyword>
<protein>
    <submittedName>
        <fullName evidence="3">Uncharacterized protein</fullName>
    </submittedName>
</protein>
<sequence length="286" mass="28887">MTWLAIALIGIGIGDLVRSTGRPPSRLAGHVVTPVVIVVLGLLAGMRTWADWIALVLAAAAGAGWAELSRKTQMTGRRALAPLGVFAVLVLGLLGFSGAASRPDGPLATWLRWADLPGHGPLSPTRVLLLTGLALFNLATANVIVRLVLLTIGALRPSDLTNANAAAAAAAASAGRPAPPTTRQPADRLKGGRLLGPMERLVILGLGLAGEFGAAGLVIAAKGLLRFPEIQAAARSADPAAGGTAAAGGTYNGGPAGIDDVTEYFLVGSFVSWLIALGSLVLTIGS</sequence>
<feature type="transmembrane region" description="Helical" evidence="2">
    <location>
        <begin position="264"/>
        <end position="284"/>
    </location>
</feature>
<evidence type="ECO:0000313" key="3">
    <source>
        <dbReference type="EMBL" id="GAA1965988.1"/>
    </source>
</evidence>
<keyword evidence="2" id="KW-0472">Membrane</keyword>
<reference evidence="3 4" key="1">
    <citation type="journal article" date="2019" name="Int. J. Syst. Evol. Microbiol.">
        <title>The Global Catalogue of Microorganisms (GCM) 10K type strain sequencing project: providing services to taxonomists for standard genome sequencing and annotation.</title>
        <authorList>
            <consortium name="The Broad Institute Genomics Platform"/>
            <consortium name="The Broad Institute Genome Sequencing Center for Infectious Disease"/>
            <person name="Wu L."/>
            <person name="Ma J."/>
        </authorList>
    </citation>
    <scope>NUCLEOTIDE SEQUENCE [LARGE SCALE GENOMIC DNA]</scope>
    <source>
        <strain evidence="3 4">JCM 15628</strain>
    </source>
</reference>
<keyword evidence="4" id="KW-1185">Reference proteome</keyword>
<dbReference type="EMBL" id="BAAAPU010000001">
    <property type="protein sequence ID" value="GAA1965988.1"/>
    <property type="molecule type" value="Genomic_DNA"/>
</dbReference>
<name>A0ABN2RAX0_9MICO</name>
<evidence type="ECO:0000256" key="2">
    <source>
        <dbReference type="SAM" id="Phobius"/>
    </source>
</evidence>
<evidence type="ECO:0000256" key="1">
    <source>
        <dbReference type="SAM" id="MobiDB-lite"/>
    </source>
</evidence>
<evidence type="ECO:0000313" key="4">
    <source>
        <dbReference type="Proteomes" id="UP001500013"/>
    </source>
</evidence>
<feature type="transmembrane region" description="Helical" evidence="2">
    <location>
        <begin position="27"/>
        <end position="46"/>
    </location>
</feature>
<gene>
    <name evidence="3" type="ORF">GCM10009817_02240</name>
</gene>
<feature type="region of interest" description="Disordered" evidence="1">
    <location>
        <begin position="171"/>
        <end position="190"/>
    </location>
</feature>
<dbReference type="Proteomes" id="UP001500013">
    <property type="component" value="Unassembled WGS sequence"/>
</dbReference>
<keyword evidence="2" id="KW-1133">Transmembrane helix</keyword>
<accession>A0ABN2RAX0</accession>
<comment type="caution">
    <text evidence="3">The sequence shown here is derived from an EMBL/GenBank/DDBJ whole genome shotgun (WGS) entry which is preliminary data.</text>
</comment>
<feature type="transmembrane region" description="Helical" evidence="2">
    <location>
        <begin position="201"/>
        <end position="221"/>
    </location>
</feature>
<dbReference type="RefSeq" id="WP_344057562.1">
    <property type="nucleotide sequence ID" value="NZ_BAAAPU010000001.1"/>
</dbReference>